<keyword evidence="2" id="KW-0227">DNA damage</keyword>
<dbReference type="Gene3D" id="3.30.420.40">
    <property type="match status" value="2"/>
</dbReference>
<dbReference type="InterPro" id="IPR043129">
    <property type="entry name" value="ATPase_NBD"/>
</dbReference>
<dbReference type="InterPro" id="IPR004000">
    <property type="entry name" value="Actin"/>
</dbReference>
<dbReference type="FunFam" id="3.30.420.40:FF:000122">
    <property type="entry name" value="ARP5 actin-related protein 5 homolog"/>
    <property type="match status" value="1"/>
</dbReference>
<dbReference type="FunFam" id="3.90.640.10:FF:000054">
    <property type="entry name" value="Actin-like ATPase domain-containing protein"/>
    <property type="match status" value="1"/>
</dbReference>
<dbReference type="GO" id="GO:0005634">
    <property type="term" value="C:nucleus"/>
    <property type="evidence" value="ECO:0007669"/>
    <property type="project" value="UniProtKB-SubCell"/>
</dbReference>
<evidence type="ECO:0000256" key="2">
    <source>
        <dbReference type="ARBA" id="ARBA00022763"/>
    </source>
</evidence>
<feature type="compositionally biased region" description="Basic and acidic residues" evidence="8">
    <location>
        <begin position="386"/>
        <end position="396"/>
    </location>
</feature>
<sequence>MPHFTVPIIPPDSGRNSPKEPPETLFSVSEPPYQGQLPTNTSAYRATLPDTAIVIDNGSSTIRAGWQTDALPRLQFPPLMARYTDRKLNRKLMFIGSELYFDGTSRGQAKNVYEPQSSNVVNNWDVMEGCLDYVFMKLGIKDQERIDRPVVMTEPLANVGYARKTMSEILFELYGVPAAAYGVDSLFSYDYNGGKTGLVVSSANMSTHLIPVVDKQPLISHATRLDWGRSQCSEYLARLLRAKYPGLLTTGKVNETQIEDLVKSHCYVSQDYDGDTLKMLEWTGLEDRDHVVQLPFQEKEVVQKTEEELRIAEEKRREGGRRLQEQAAKMRLEKLIRKEQELEYFKQLQQQIAEATTKKEIRALLDEEEFKDEQQLDRRIKEMEKSIRKQRNKDVGDLEEEAEEPPSYPLLGVPDEELDEDGIKQKRQQRLLKSNHDARARAKAEKEAGKERQAEIQRQDDARREADLEEWVGERRAARQEVIQKMKERERLKADLSNRKSQASQMRMKHIANLASDNPNGRKRRRGGNDDDGFGADDADWMIYREIQAGKNDDEEDDEEEDLGGQLKNIEKQLLQYDPDFTEQSTQEAQKDWTKSLLHAFSRGPFPFDPESAKESAQFHLNVERIRVPEVVFQPSIAGVDQAGIVEIAEDILMQRLSSHASRDAILKDVFITGGYSLFQGFEERLRTELRAVLPAELQLGIRKAKDPVLDAWKGAARWAGKTENRQSFVTREEFLEKGGEYIKEHGCGNFWS</sequence>
<keyword evidence="6" id="KW-0539">Nucleus</keyword>
<evidence type="ECO:0000256" key="4">
    <source>
        <dbReference type="ARBA" id="ARBA00023054"/>
    </source>
</evidence>
<accession>A0A9Q8PD74</accession>
<dbReference type="Pfam" id="PF00022">
    <property type="entry name" value="Actin"/>
    <property type="match status" value="2"/>
</dbReference>
<reference evidence="9" key="1">
    <citation type="submission" date="2021-12" db="EMBL/GenBank/DDBJ databases">
        <authorList>
            <person name="Zaccaron A."/>
            <person name="Stergiopoulos I."/>
        </authorList>
    </citation>
    <scope>NUCLEOTIDE SEQUENCE</scope>
    <source>
        <strain evidence="9">Race5_Kim</strain>
    </source>
</reference>
<dbReference type="Proteomes" id="UP000756132">
    <property type="component" value="Chromosome 7"/>
</dbReference>
<gene>
    <name evidence="9" type="ORF">CLAFUR5_10012</name>
</gene>
<evidence type="ECO:0000256" key="1">
    <source>
        <dbReference type="ARBA" id="ARBA00004123"/>
    </source>
</evidence>
<name>A0A9Q8PD74_PASFU</name>
<feature type="region of interest" description="Disordered" evidence="8">
    <location>
        <begin position="386"/>
        <end position="468"/>
    </location>
</feature>
<dbReference type="CDD" id="cd10211">
    <property type="entry name" value="ASKHA_NBD_Arp5"/>
    <property type="match status" value="1"/>
</dbReference>
<reference evidence="9" key="2">
    <citation type="journal article" date="2022" name="Microb. Genom.">
        <title>A chromosome-scale genome assembly of the tomato pathogen Cladosporium fulvum reveals a compartmentalized genome architecture and the presence of a dispensable chromosome.</title>
        <authorList>
            <person name="Zaccaron A.Z."/>
            <person name="Chen L.H."/>
            <person name="Samaras A."/>
            <person name="Stergiopoulos I."/>
        </authorList>
    </citation>
    <scope>NUCLEOTIDE SEQUENCE</scope>
    <source>
        <strain evidence="9">Race5_Kim</strain>
    </source>
</reference>
<keyword evidence="10" id="KW-1185">Reference proteome</keyword>
<dbReference type="SMART" id="SM00268">
    <property type="entry name" value="ACTIN"/>
    <property type="match status" value="1"/>
</dbReference>
<keyword evidence="5" id="KW-0804">Transcription</keyword>
<keyword evidence="4" id="KW-0175">Coiled coil</keyword>
<protein>
    <submittedName>
        <fullName evidence="9">Actin-like protein arp5</fullName>
    </submittedName>
</protein>
<feature type="region of interest" description="Disordered" evidence="8">
    <location>
        <begin position="487"/>
        <end position="506"/>
    </location>
</feature>
<evidence type="ECO:0000256" key="6">
    <source>
        <dbReference type="ARBA" id="ARBA00023242"/>
    </source>
</evidence>
<proteinExistence type="inferred from homology"/>
<feature type="compositionally biased region" description="Basic and acidic residues" evidence="8">
    <location>
        <begin position="487"/>
        <end position="498"/>
    </location>
</feature>
<keyword evidence="3" id="KW-0805">Transcription regulation</keyword>
<feature type="region of interest" description="Disordered" evidence="8">
    <location>
        <begin position="1"/>
        <end position="39"/>
    </location>
</feature>
<feature type="compositionally biased region" description="Acidic residues" evidence="8">
    <location>
        <begin position="530"/>
        <end position="539"/>
    </location>
</feature>
<comment type="similarity">
    <text evidence="7">Belongs to the actin family.</text>
</comment>
<evidence type="ECO:0000313" key="9">
    <source>
        <dbReference type="EMBL" id="UJO20314.1"/>
    </source>
</evidence>
<dbReference type="PANTHER" id="PTHR11937">
    <property type="entry name" value="ACTIN"/>
    <property type="match status" value="1"/>
</dbReference>
<evidence type="ECO:0000256" key="5">
    <source>
        <dbReference type="ARBA" id="ARBA00023163"/>
    </source>
</evidence>
<dbReference type="SUPFAM" id="SSF53067">
    <property type="entry name" value="Actin-like ATPase domain"/>
    <property type="match status" value="2"/>
</dbReference>
<evidence type="ECO:0000256" key="8">
    <source>
        <dbReference type="SAM" id="MobiDB-lite"/>
    </source>
</evidence>
<dbReference type="AlphaFoldDB" id="A0A9Q8PD74"/>
<evidence type="ECO:0000256" key="3">
    <source>
        <dbReference type="ARBA" id="ARBA00023015"/>
    </source>
</evidence>
<dbReference type="FunFam" id="3.30.420.40:FF:000058">
    <property type="entry name" value="Putative actin-related protein 5"/>
    <property type="match status" value="1"/>
</dbReference>
<dbReference type="EMBL" id="CP090169">
    <property type="protein sequence ID" value="UJO20314.1"/>
    <property type="molecule type" value="Genomic_DNA"/>
</dbReference>
<comment type="subcellular location">
    <subcellularLocation>
        <location evidence="1">Nucleus</location>
    </subcellularLocation>
</comment>
<feature type="region of interest" description="Disordered" evidence="8">
    <location>
        <begin position="512"/>
        <end position="539"/>
    </location>
</feature>
<dbReference type="OrthoDB" id="7340501at2759"/>
<organism evidence="9 10">
    <name type="scientific">Passalora fulva</name>
    <name type="common">Tomato leaf mold</name>
    <name type="synonym">Cladosporium fulvum</name>
    <dbReference type="NCBI Taxonomy" id="5499"/>
    <lineage>
        <taxon>Eukaryota</taxon>
        <taxon>Fungi</taxon>
        <taxon>Dikarya</taxon>
        <taxon>Ascomycota</taxon>
        <taxon>Pezizomycotina</taxon>
        <taxon>Dothideomycetes</taxon>
        <taxon>Dothideomycetidae</taxon>
        <taxon>Mycosphaerellales</taxon>
        <taxon>Mycosphaerellaceae</taxon>
        <taxon>Fulvia</taxon>
    </lineage>
</organism>
<dbReference type="GeneID" id="71989890"/>
<evidence type="ECO:0000313" key="10">
    <source>
        <dbReference type="Proteomes" id="UP000756132"/>
    </source>
</evidence>
<dbReference type="KEGG" id="ffu:CLAFUR5_10012"/>
<feature type="compositionally biased region" description="Basic and acidic residues" evidence="8">
    <location>
        <begin position="434"/>
        <end position="468"/>
    </location>
</feature>
<dbReference type="RefSeq" id="XP_047764680.1">
    <property type="nucleotide sequence ID" value="XM_047909160.1"/>
</dbReference>
<dbReference type="GO" id="GO:0006974">
    <property type="term" value="P:DNA damage response"/>
    <property type="evidence" value="ECO:0007669"/>
    <property type="project" value="UniProtKB-KW"/>
</dbReference>
<evidence type="ECO:0000256" key="7">
    <source>
        <dbReference type="RuleBase" id="RU000487"/>
    </source>
</evidence>